<evidence type="ECO:0000256" key="5">
    <source>
        <dbReference type="ARBA" id="ARBA00022909"/>
    </source>
</evidence>
<evidence type="ECO:0000256" key="1">
    <source>
        <dbReference type="ARBA" id="ARBA00001353"/>
    </source>
</evidence>
<dbReference type="AlphaFoldDB" id="A0A165DN73"/>
<reference evidence="10 11" key="1">
    <citation type="journal article" date="2016" name="Mol. Biol. Evol.">
        <title>Comparative Genomics of Early-Diverging Mushroom-Forming Fungi Provides Insights into the Origins of Lignocellulose Decay Capabilities.</title>
        <authorList>
            <person name="Nagy L.G."/>
            <person name="Riley R."/>
            <person name="Tritt A."/>
            <person name="Adam C."/>
            <person name="Daum C."/>
            <person name="Floudas D."/>
            <person name="Sun H."/>
            <person name="Yadav J.S."/>
            <person name="Pangilinan J."/>
            <person name="Larsson K.H."/>
            <person name="Matsuura K."/>
            <person name="Barry K."/>
            <person name="Labutti K."/>
            <person name="Kuo R."/>
            <person name="Ohm R.A."/>
            <person name="Bhattacharya S.S."/>
            <person name="Shirouzu T."/>
            <person name="Yoshinaga Y."/>
            <person name="Martin F.M."/>
            <person name="Grigoriev I.V."/>
            <person name="Hibbett D.S."/>
        </authorList>
    </citation>
    <scope>NUCLEOTIDE SEQUENCE [LARGE SCALE GENOMIC DNA]</scope>
    <source>
        <strain evidence="10 11">93-53</strain>
    </source>
</reference>
<dbReference type="STRING" id="1314785.A0A165DN73"/>
<comment type="similarity">
    <text evidence="3">Belongs to the DHNA family.</text>
</comment>
<dbReference type="Proteomes" id="UP000076871">
    <property type="component" value="Unassembled WGS sequence"/>
</dbReference>
<evidence type="ECO:0000256" key="3">
    <source>
        <dbReference type="ARBA" id="ARBA00005708"/>
    </source>
</evidence>
<feature type="compositionally biased region" description="Low complexity" evidence="8">
    <location>
        <begin position="1"/>
        <end position="17"/>
    </location>
</feature>
<feature type="domain" description="Dihydroneopterin aldolase/epimerase" evidence="9">
    <location>
        <begin position="274"/>
        <end position="377"/>
    </location>
</feature>
<evidence type="ECO:0000259" key="9">
    <source>
        <dbReference type="SMART" id="SM00905"/>
    </source>
</evidence>
<keyword evidence="11" id="KW-1185">Reference proteome</keyword>
<feature type="compositionally biased region" description="Polar residues" evidence="8">
    <location>
        <begin position="29"/>
        <end position="45"/>
    </location>
</feature>
<dbReference type="EC" id="4.1.2.25" evidence="4"/>
<dbReference type="Pfam" id="PF02152">
    <property type="entry name" value="FolB"/>
    <property type="match status" value="2"/>
</dbReference>
<evidence type="ECO:0000256" key="4">
    <source>
        <dbReference type="ARBA" id="ARBA00013043"/>
    </source>
</evidence>
<dbReference type="InterPro" id="IPR006157">
    <property type="entry name" value="FolB_dom"/>
</dbReference>
<organism evidence="10 11">
    <name type="scientific">Laetiporus sulphureus 93-53</name>
    <dbReference type="NCBI Taxonomy" id="1314785"/>
    <lineage>
        <taxon>Eukaryota</taxon>
        <taxon>Fungi</taxon>
        <taxon>Dikarya</taxon>
        <taxon>Basidiomycota</taxon>
        <taxon>Agaricomycotina</taxon>
        <taxon>Agaricomycetes</taxon>
        <taxon>Polyporales</taxon>
        <taxon>Laetiporus</taxon>
    </lineage>
</organism>
<dbReference type="OrthoDB" id="5425486at2759"/>
<gene>
    <name evidence="10" type="ORF">LAESUDRAFT_656143</name>
</gene>
<protein>
    <recommendedName>
        <fullName evidence="4">dihydroneopterin aldolase</fullName>
        <ecNumber evidence="4">4.1.2.25</ecNumber>
    </recommendedName>
    <alternativeName>
        <fullName evidence="7">7,8-dihydroneopterin aldolase</fullName>
    </alternativeName>
</protein>
<dbReference type="PANTHER" id="PTHR42844:SF1">
    <property type="entry name" value="DIHYDRONEOPTERIN ALDOLASE 1-RELATED"/>
    <property type="match status" value="1"/>
</dbReference>
<feature type="domain" description="Dihydroneopterin aldolase/epimerase" evidence="9">
    <location>
        <begin position="140"/>
        <end position="257"/>
    </location>
</feature>
<feature type="region of interest" description="Disordered" evidence="8">
    <location>
        <begin position="79"/>
        <end position="107"/>
    </location>
</feature>
<evidence type="ECO:0000313" key="10">
    <source>
        <dbReference type="EMBL" id="KZT05253.1"/>
    </source>
</evidence>
<dbReference type="GeneID" id="63821628"/>
<dbReference type="SMART" id="SM00905">
    <property type="entry name" value="FolB"/>
    <property type="match status" value="2"/>
</dbReference>
<sequence length="387" mass="42313">MSQPVASSPSSSKAKFGGSKRRSKKVVDTSLNVPSTSAANGNANDEQFAAVRRLDVVTQGETSTNAHWWLKLGEQGASSTSSVDQVGGFSPSHSPRTKQTARKSTGTSIPKRPVVVEVPSQKRKTKEEHITVTLDVEDIVFIDSIQLSANMDADWWGRVRPQPVSVSVYLHLKPAHLDRAGTSDQVTDTVHYGDLCKNIIDRVESPGAMFDGTTGLAYAVAQQAFLLSGPIATQVRIVVESSKYIPLAEEFAVEVTIPYRKNIEERDHHDKIQVSIKNLSLSTIIGVNPPEREAKQRVLTDIIIHQRLGWLSPAYGEFIARIAEEMERSEYLTLEKFAYEIVKLVCLESGAVDSVTVRAGKPSALSFARVAGVQITRSRSSFVKGGK</sequence>
<dbReference type="GO" id="GO:0005737">
    <property type="term" value="C:cytoplasm"/>
    <property type="evidence" value="ECO:0007669"/>
    <property type="project" value="TreeGrafter"/>
</dbReference>
<evidence type="ECO:0000256" key="8">
    <source>
        <dbReference type="SAM" id="MobiDB-lite"/>
    </source>
</evidence>
<accession>A0A165DN73</accession>
<comment type="catalytic activity">
    <reaction evidence="1">
        <text>7,8-dihydroneopterin = 6-hydroxymethyl-7,8-dihydropterin + glycolaldehyde</text>
        <dbReference type="Rhea" id="RHEA:10540"/>
        <dbReference type="ChEBI" id="CHEBI:17001"/>
        <dbReference type="ChEBI" id="CHEBI:17071"/>
        <dbReference type="ChEBI" id="CHEBI:44841"/>
        <dbReference type="EC" id="4.1.2.25"/>
    </reaction>
</comment>
<proteinExistence type="inferred from homology"/>
<name>A0A165DN73_9APHY</name>
<evidence type="ECO:0000256" key="2">
    <source>
        <dbReference type="ARBA" id="ARBA00005013"/>
    </source>
</evidence>
<dbReference type="EMBL" id="KV427631">
    <property type="protein sequence ID" value="KZT05253.1"/>
    <property type="molecule type" value="Genomic_DNA"/>
</dbReference>
<dbReference type="GO" id="GO:0004150">
    <property type="term" value="F:dihydroneopterin aldolase activity"/>
    <property type="evidence" value="ECO:0007669"/>
    <property type="project" value="UniProtKB-EC"/>
</dbReference>
<evidence type="ECO:0000313" key="11">
    <source>
        <dbReference type="Proteomes" id="UP000076871"/>
    </source>
</evidence>
<dbReference type="PANTHER" id="PTHR42844">
    <property type="entry name" value="DIHYDRONEOPTERIN ALDOLASE 1-RELATED"/>
    <property type="match status" value="1"/>
</dbReference>
<dbReference type="GO" id="GO:0046656">
    <property type="term" value="P:folic acid biosynthetic process"/>
    <property type="evidence" value="ECO:0007669"/>
    <property type="project" value="UniProtKB-KW"/>
</dbReference>
<dbReference type="InParanoid" id="A0A165DN73"/>
<dbReference type="InterPro" id="IPR043133">
    <property type="entry name" value="GTP-CH-I_C/QueF"/>
</dbReference>
<evidence type="ECO:0000256" key="6">
    <source>
        <dbReference type="ARBA" id="ARBA00023239"/>
    </source>
</evidence>
<keyword evidence="6" id="KW-0456">Lyase</keyword>
<dbReference type="InterPro" id="IPR006156">
    <property type="entry name" value="Dihydroneopterin_aldolase"/>
</dbReference>
<dbReference type="Gene3D" id="3.30.1130.10">
    <property type="match status" value="2"/>
</dbReference>
<dbReference type="RefSeq" id="XP_040762993.1">
    <property type="nucleotide sequence ID" value="XM_040904598.1"/>
</dbReference>
<feature type="region of interest" description="Disordered" evidence="8">
    <location>
        <begin position="1"/>
        <end position="46"/>
    </location>
</feature>
<comment type="pathway">
    <text evidence="2">Cofactor biosynthesis; tetrahydrofolate biosynthesis; 2-amino-4-hydroxy-6-hydroxymethyl-7,8-dihydropteridine diphosphate from 7,8-dihydroneopterin triphosphate: step 3/4.</text>
</comment>
<evidence type="ECO:0000256" key="7">
    <source>
        <dbReference type="ARBA" id="ARBA00032903"/>
    </source>
</evidence>
<dbReference type="SUPFAM" id="SSF55620">
    <property type="entry name" value="Tetrahydrobiopterin biosynthesis enzymes-like"/>
    <property type="match status" value="2"/>
</dbReference>
<keyword evidence="5" id="KW-0289">Folate biosynthesis</keyword>